<keyword evidence="4 8" id="KW-1003">Cell membrane</keyword>
<dbReference type="PANTHER" id="PTHR36488">
    <property type="entry name" value="CASP-LIKE PROTEIN 1U1"/>
    <property type="match status" value="1"/>
</dbReference>
<dbReference type="AlphaFoldDB" id="A0A4Y7JJZ7"/>
<sequence>MGSLQEQIPFLKIGRKFVYVETPMRIIGIISSLISIVLMVTYKQVSVFLGVEFVAKYSYSPAFKYFVVANGVACFFSAVSLFLVKPCSKNPDQNKYFIIFMTDLVATVFCATGCAAATSFGYTALHGNEHTGWMKICDQFKKFCHRSIESIVLAYFASLLFLFLTIWSAWKSSKLHGVIDCK</sequence>
<evidence type="ECO:0000259" key="9">
    <source>
        <dbReference type="Pfam" id="PF04535"/>
    </source>
</evidence>
<comment type="subcellular location">
    <subcellularLocation>
        <location evidence="1 8">Cell membrane</location>
        <topology evidence="1 8">Multi-pass membrane protein</topology>
    </subcellularLocation>
</comment>
<dbReference type="Proteomes" id="UP000316621">
    <property type="component" value="Chromosome 5"/>
</dbReference>
<evidence type="ECO:0000256" key="4">
    <source>
        <dbReference type="ARBA" id="ARBA00022475"/>
    </source>
</evidence>
<dbReference type="InterPro" id="IPR006702">
    <property type="entry name" value="CASP_dom"/>
</dbReference>
<protein>
    <recommendedName>
        <fullName evidence="8">CASP-like protein</fullName>
    </recommendedName>
</protein>
<reference evidence="10 11" key="1">
    <citation type="journal article" date="2018" name="Science">
        <title>The opium poppy genome and morphinan production.</title>
        <authorList>
            <person name="Guo L."/>
            <person name="Winzer T."/>
            <person name="Yang X."/>
            <person name="Li Y."/>
            <person name="Ning Z."/>
            <person name="He Z."/>
            <person name="Teodor R."/>
            <person name="Lu Y."/>
            <person name="Bowser T.A."/>
            <person name="Graham I.A."/>
            <person name="Ye K."/>
        </authorList>
    </citation>
    <scope>NUCLEOTIDE SEQUENCE [LARGE SCALE GENOMIC DNA]</scope>
    <source>
        <strain evidence="11">cv. HN1</strain>
        <tissue evidence="10">Leaves</tissue>
    </source>
</reference>
<evidence type="ECO:0000256" key="1">
    <source>
        <dbReference type="ARBA" id="ARBA00004651"/>
    </source>
</evidence>
<feature type="transmembrane region" description="Helical" evidence="8">
    <location>
        <begin position="151"/>
        <end position="170"/>
    </location>
</feature>
<dbReference type="PANTHER" id="PTHR36488:SF8">
    <property type="entry name" value="CASP-LIKE PROTEIN 1U1"/>
    <property type="match status" value="1"/>
</dbReference>
<dbReference type="Pfam" id="PF04535">
    <property type="entry name" value="CASP_dom"/>
    <property type="match status" value="1"/>
</dbReference>
<organism evidence="10 11">
    <name type="scientific">Papaver somniferum</name>
    <name type="common">Opium poppy</name>
    <dbReference type="NCBI Taxonomy" id="3469"/>
    <lineage>
        <taxon>Eukaryota</taxon>
        <taxon>Viridiplantae</taxon>
        <taxon>Streptophyta</taxon>
        <taxon>Embryophyta</taxon>
        <taxon>Tracheophyta</taxon>
        <taxon>Spermatophyta</taxon>
        <taxon>Magnoliopsida</taxon>
        <taxon>Ranunculales</taxon>
        <taxon>Papaveraceae</taxon>
        <taxon>Papaveroideae</taxon>
        <taxon>Papaver</taxon>
    </lineage>
</organism>
<dbReference type="EMBL" id="CM010719">
    <property type="protein sequence ID" value="RZC60281.1"/>
    <property type="molecule type" value="Genomic_DNA"/>
</dbReference>
<evidence type="ECO:0000256" key="6">
    <source>
        <dbReference type="ARBA" id="ARBA00022989"/>
    </source>
</evidence>
<dbReference type="OMA" id="GNTHTGW"/>
<evidence type="ECO:0000256" key="2">
    <source>
        <dbReference type="ARBA" id="ARBA00007651"/>
    </source>
</evidence>
<gene>
    <name evidence="10" type="ORF">C5167_022029</name>
</gene>
<dbReference type="OrthoDB" id="1904499at2759"/>
<dbReference type="InterPro" id="IPR044173">
    <property type="entry name" value="CASPL"/>
</dbReference>
<evidence type="ECO:0000256" key="5">
    <source>
        <dbReference type="ARBA" id="ARBA00022692"/>
    </source>
</evidence>
<feature type="transmembrane region" description="Helical" evidence="8">
    <location>
        <begin position="22"/>
        <end position="42"/>
    </location>
</feature>
<feature type="transmembrane region" description="Helical" evidence="8">
    <location>
        <begin position="96"/>
        <end position="125"/>
    </location>
</feature>
<dbReference type="Gramene" id="RZC60281">
    <property type="protein sequence ID" value="RZC60281"/>
    <property type="gene ID" value="C5167_022029"/>
</dbReference>
<evidence type="ECO:0000256" key="8">
    <source>
        <dbReference type="RuleBase" id="RU361233"/>
    </source>
</evidence>
<keyword evidence="11" id="KW-1185">Reference proteome</keyword>
<comment type="subunit">
    <text evidence="3 8">Homodimer and heterodimers.</text>
</comment>
<name>A0A4Y7JJZ7_PAPSO</name>
<keyword evidence="7 8" id="KW-0472">Membrane</keyword>
<dbReference type="GO" id="GO:0005886">
    <property type="term" value="C:plasma membrane"/>
    <property type="evidence" value="ECO:0007669"/>
    <property type="project" value="UniProtKB-SubCell"/>
</dbReference>
<proteinExistence type="inferred from homology"/>
<dbReference type="InterPro" id="IPR006459">
    <property type="entry name" value="CASP/CASPL"/>
</dbReference>
<feature type="domain" description="Casparian strip membrane protein" evidence="9">
    <location>
        <begin position="19"/>
        <end position="160"/>
    </location>
</feature>
<dbReference type="NCBIfam" id="TIGR01569">
    <property type="entry name" value="A_tha_TIGR01569"/>
    <property type="match status" value="1"/>
</dbReference>
<feature type="transmembrane region" description="Helical" evidence="8">
    <location>
        <begin position="62"/>
        <end position="84"/>
    </location>
</feature>
<comment type="similarity">
    <text evidence="2 8">Belongs to the Casparian strip membrane proteins (CASP) family.</text>
</comment>
<accession>A0A4Y7JJZ7</accession>
<evidence type="ECO:0000313" key="10">
    <source>
        <dbReference type="EMBL" id="RZC60281.1"/>
    </source>
</evidence>
<evidence type="ECO:0000256" key="7">
    <source>
        <dbReference type="ARBA" id="ARBA00023136"/>
    </source>
</evidence>
<keyword evidence="6 8" id="KW-1133">Transmembrane helix</keyword>
<evidence type="ECO:0000256" key="3">
    <source>
        <dbReference type="ARBA" id="ARBA00011489"/>
    </source>
</evidence>
<evidence type="ECO:0000313" key="11">
    <source>
        <dbReference type="Proteomes" id="UP000316621"/>
    </source>
</evidence>
<keyword evidence="5 8" id="KW-0812">Transmembrane</keyword>